<name>A0AAP0LVE4_9ROSI</name>
<reference evidence="1 2" key="1">
    <citation type="submission" date="2024-05" db="EMBL/GenBank/DDBJ databases">
        <title>Haplotype-resolved chromosome-level genome assembly of Huyou (Citrus changshanensis).</title>
        <authorList>
            <person name="Miao C."/>
            <person name="Chen W."/>
            <person name="Wu Y."/>
            <person name="Wang L."/>
            <person name="Zhao S."/>
            <person name="Grierson D."/>
            <person name="Xu C."/>
            <person name="Chen K."/>
        </authorList>
    </citation>
    <scope>NUCLEOTIDE SEQUENCE [LARGE SCALE GENOMIC DNA]</scope>
    <source>
        <strain evidence="1">01-14</strain>
        <tissue evidence="1">Leaf</tissue>
    </source>
</reference>
<protein>
    <submittedName>
        <fullName evidence="1">Uncharacterized protein</fullName>
    </submittedName>
</protein>
<keyword evidence="2" id="KW-1185">Reference proteome</keyword>
<proteinExistence type="predicted"/>
<dbReference type="EMBL" id="JBCGBO010000024">
    <property type="protein sequence ID" value="KAK9182770.1"/>
    <property type="molecule type" value="Genomic_DNA"/>
</dbReference>
<organism evidence="1 2">
    <name type="scientific">Citrus x changshan-huyou</name>
    <dbReference type="NCBI Taxonomy" id="2935761"/>
    <lineage>
        <taxon>Eukaryota</taxon>
        <taxon>Viridiplantae</taxon>
        <taxon>Streptophyta</taxon>
        <taxon>Embryophyta</taxon>
        <taxon>Tracheophyta</taxon>
        <taxon>Spermatophyta</taxon>
        <taxon>Magnoliopsida</taxon>
        <taxon>eudicotyledons</taxon>
        <taxon>Gunneridae</taxon>
        <taxon>Pentapetalae</taxon>
        <taxon>rosids</taxon>
        <taxon>malvids</taxon>
        <taxon>Sapindales</taxon>
        <taxon>Rutaceae</taxon>
        <taxon>Aurantioideae</taxon>
        <taxon>Citrus</taxon>
    </lineage>
</organism>
<accession>A0AAP0LVE4</accession>
<sequence length="94" mass="10691">MQMPLAKLILVSSSETNFCFLVVALLVSGFNNNLWPLQQHQWPLHCLEMARNFLVRFLEEKSVVTGGRSFITVKAAHYSSSLVKPRQQKVVSDE</sequence>
<comment type="caution">
    <text evidence="1">The sequence shown here is derived from an EMBL/GenBank/DDBJ whole genome shotgun (WGS) entry which is preliminary data.</text>
</comment>
<dbReference type="Proteomes" id="UP001428341">
    <property type="component" value="Unassembled WGS sequence"/>
</dbReference>
<gene>
    <name evidence="1" type="ORF">WN944_025916</name>
</gene>
<evidence type="ECO:0000313" key="1">
    <source>
        <dbReference type="EMBL" id="KAK9182770.1"/>
    </source>
</evidence>
<evidence type="ECO:0000313" key="2">
    <source>
        <dbReference type="Proteomes" id="UP001428341"/>
    </source>
</evidence>
<dbReference type="AlphaFoldDB" id="A0AAP0LVE4"/>